<evidence type="ECO:0000313" key="6">
    <source>
        <dbReference type="Proteomes" id="UP000027238"/>
    </source>
</evidence>
<keyword evidence="2" id="KW-0175">Coiled coil</keyword>
<gene>
    <name evidence="5" type="ORF">CSUB01_02662</name>
</gene>
<dbReference type="HOGENOM" id="CLU_082752_1_0_1"/>
<dbReference type="OMA" id="VQACSQM"/>
<reference evidence="6" key="1">
    <citation type="journal article" date="2014" name="Genome Announc.">
        <title>Draft genome sequence of Colletotrichum sublineola, a destructive pathogen of cultivated sorghum.</title>
        <authorList>
            <person name="Baroncelli R."/>
            <person name="Sanz-Martin J.M."/>
            <person name="Rech G.E."/>
            <person name="Sukno S.A."/>
            <person name="Thon M.R."/>
        </authorList>
    </citation>
    <scope>NUCLEOTIDE SEQUENCE [LARGE SCALE GENOMIC DNA]</scope>
    <source>
        <strain evidence="6">TX430BB</strain>
    </source>
</reference>
<dbReference type="OrthoDB" id="8949486at2759"/>
<evidence type="ECO:0000259" key="4">
    <source>
        <dbReference type="Pfam" id="PF08614"/>
    </source>
</evidence>
<dbReference type="STRING" id="1173701.A0A066Y144"/>
<dbReference type="Proteomes" id="UP000027238">
    <property type="component" value="Unassembled WGS sequence"/>
</dbReference>
<dbReference type="Gene3D" id="1.20.5.170">
    <property type="match status" value="1"/>
</dbReference>
<dbReference type="AlphaFoldDB" id="A0A066Y144"/>
<sequence length="231" mass="25976">MPIPDWRSEYLASIREQEKNNPVNLEIVQLCSHLSDRVAALEAEKEVLRSKAAAAHPDNPTTIGSEKPNLHAAASTDPGTDAAVAQLQLQLAEALRSNGTFRDRAKAAEEEAQVLRAKGKEDARKLKSLTAENAALTTKLRDREHELREKRKLVEGGSDDMPLLVCGLRRKKLLTPHPPQNVQDEMITMNLQMSMAEQERDKVKKENKELVDRWMKRMAQEAEAMNLANER</sequence>
<feature type="coiled-coil region" evidence="2">
    <location>
        <begin position="98"/>
        <end position="146"/>
    </location>
</feature>
<dbReference type="InterPro" id="IPR013923">
    <property type="entry name" value="Autophagy-rel_prot_16_dom"/>
</dbReference>
<protein>
    <submittedName>
        <fullName evidence="5">Putative autophagy protein 16</fullName>
    </submittedName>
</protein>
<comment type="similarity">
    <text evidence="1">Belongs to the ATG16 family.</text>
</comment>
<feature type="domain" description="Autophagy-related protein 16" evidence="4">
    <location>
        <begin position="9"/>
        <end position="226"/>
    </location>
</feature>
<feature type="region of interest" description="Disordered" evidence="3">
    <location>
        <begin position="50"/>
        <end position="79"/>
    </location>
</feature>
<dbReference type="CDD" id="cd22887">
    <property type="entry name" value="Atg16_CCD"/>
    <property type="match status" value="1"/>
</dbReference>
<dbReference type="EMBL" id="JMSE01000128">
    <property type="protein sequence ID" value="KDN71766.1"/>
    <property type="molecule type" value="Genomic_DNA"/>
</dbReference>
<evidence type="ECO:0000256" key="1">
    <source>
        <dbReference type="ARBA" id="ARBA00005331"/>
    </source>
</evidence>
<feature type="coiled-coil region" evidence="2">
    <location>
        <begin position="186"/>
        <end position="213"/>
    </location>
</feature>
<evidence type="ECO:0000256" key="3">
    <source>
        <dbReference type="SAM" id="MobiDB-lite"/>
    </source>
</evidence>
<keyword evidence="6" id="KW-1185">Reference proteome</keyword>
<name>A0A066Y144_COLSU</name>
<comment type="caution">
    <text evidence="5">The sequence shown here is derived from an EMBL/GenBank/DDBJ whole genome shotgun (WGS) entry which is preliminary data.</text>
</comment>
<dbReference type="eggNOG" id="ENOG502S5CU">
    <property type="taxonomic scope" value="Eukaryota"/>
</dbReference>
<evidence type="ECO:0000256" key="2">
    <source>
        <dbReference type="SAM" id="Coils"/>
    </source>
</evidence>
<evidence type="ECO:0000313" key="5">
    <source>
        <dbReference type="EMBL" id="KDN71766.1"/>
    </source>
</evidence>
<organism evidence="5 6">
    <name type="scientific">Colletotrichum sublineola</name>
    <name type="common">Sorghum anthracnose fungus</name>
    <dbReference type="NCBI Taxonomy" id="1173701"/>
    <lineage>
        <taxon>Eukaryota</taxon>
        <taxon>Fungi</taxon>
        <taxon>Dikarya</taxon>
        <taxon>Ascomycota</taxon>
        <taxon>Pezizomycotina</taxon>
        <taxon>Sordariomycetes</taxon>
        <taxon>Hypocreomycetidae</taxon>
        <taxon>Glomerellales</taxon>
        <taxon>Glomerellaceae</taxon>
        <taxon>Colletotrichum</taxon>
        <taxon>Colletotrichum graminicola species complex</taxon>
    </lineage>
</organism>
<dbReference type="Pfam" id="PF08614">
    <property type="entry name" value="ATG16"/>
    <property type="match status" value="1"/>
</dbReference>
<accession>A0A066Y144</accession>
<proteinExistence type="inferred from homology"/>